<keyword evidence="2" id="KW-0479">Metal-binding</keyword>
<dbReference type="STRING" id="39480.EUAN_10270"/>
<dbReference type="InterPro" id="IPR036010">
    <property type="entry name" value="2Fe-2S_ferredoxin-like_sf"/>
</dbReference>
<dbReference type="InterPro" id="IPR051452">
    <property type="entry name" value="Diverse_Oxidoreductases"/>
</dbReference>
<dbReference type="RefSeq" id="WP_071062363.1">
    <property type="nucleotide sequence ID" value="NZ_MKIE01000003.1"/>
</dbReference>
<dbReference type="SUPFAM" id="SSF54292">
    <property type="entry name" value="2Fe-2S ferredoxin-like"/>
    <property type="match status" value="1"/>
</dbReference>
<comment type="caution">
    <text evidence="7">The sequence shown here is derived from an EMBL/GenBank/DDBJ whole genome shotgun (WGS) entry which is preliminary data.</text>
</comment>
<keyword evidence="3 7" id="KW-0560">Oxidoreductase</keyword>
<gene>
    <name evidence="7" type="primary">hcrC</name>
    <name evidence="7" type="ORF">EUAN_10270</name>
</gene>
<evidence type="ECO:0000256" key="4">
    <source>
        <dbReference type="ARBA" id="ARBA00023004"/>
    </source>
</evidence>
<dbReference type="InterPro" id="IPR036884">
    <property type="entry name" value="2Fe-2S-bd_dom_sf"/>
</dbReference>
<dbReference type="Gene3D" id="1.10.150.120">
    <property type="entry name" value="[2Fe-2S]-binding domain"/>
    <property type="match status" value="1"/>
</dbReference>
<dbReference type="OrthoDB" id="9796880at2"/>
<dbReference type="GO" id="GO:0051537">
    <property type="term" value="F:2 iron, 2 sulfur cluster binding"/>
    <property type="evidence" value="ECO:0007669"/>
    <property type="project" value="UniProtKB-KW"/>
</dbReference>
<evidence type="ECO:0000313" key="7">
    <source>
        <dbReference type="EMBL" id="OHW62465.1"/>
    </source>
</evidence>
<proteinExistence type="predicted"/>
<dbReference type="PANTHER" id="PTHR44379">
    <property type="entry name" value="OXIDOREDUCTASE WITH IRON-SULFUR SUBUNIT"/>
    <property type="match status" value="1"/>
</dbReference>
<dbReference type="Pfam" id="PF00111">
    <property type="entry name" value="Fer2"/>
    <property type="match status" value="1"/>
</dbReference>
<dbReference type="Gene3D" id="3.10.20.30">
    <property type="match status" value="1"/>
</dbReference>
<evidence type="ECO:0000313" key="8">
    <source>
        <dbReference type="Proteomes" id="UP000180254"/>
    </source>
</evidence>
<dbReference type="PROSITE" id="PS00197">
    <property type="entry name" value="2FE2S_FER_1"/>
    <property type="match status" value="1"/>
</dbReference>
<dbReference type="InterPro" id="IPR012675">
    <property type="entry name" value="Beta-grasp_dom_sf"/>
</dbReference>
<evidence type="ECO:0000259" key="6">
    <source>
        <dbReference type="PROSITE" id="PS51085"/>
    </source>
</evidence>
<reference evidence="7 8" key="1">
    <citation type="submission" date="2016-09" db="EMBL/GenBank/DDBJ databases">
        <title>Genome sequence of Eubacterium angustum.</title>
        <authorList>
            <person name="Poehlein A."/>
            <person name="Daniel R."/>
        </authorList>
    </citation>
    <scope>NUCLEOTIDE SEQUENCE [LARGE SCALE GENOMIC DNA]</scope>
    <source>
        <strain evidence="7 8">DSM 1989</strain>
    </source>
</reference>
<dbReference type="PROSITE" id="PS51085">
    <property type="entry name" value="2FE2S_FER_2"/>
    <property type="match status" value="1"/>
</dbReference>
<sequence length="149" mass="16277">MQIKLNINGSDKTLDVKPHEFLVEVLRENGYLGVKKGCETGNCGLCTILIDDKPVLSCSYLAVRAEGKKITTIEGVQAEAAEVGSFLVEEGVDQCGYCSPGLVMTIIGMKKEIENPTEDDIRNYLTNNLCRCTGYVGQLRAIKKLMGVE</sequence>
<dbReference type="InterPro" id="IPR001041">
    <property type="entry name" value="2Fe-2S_ferredoxin-type"/>
</dbReference>
<protein>
    <submittedName>
        <fullName evidence="7">4-hydroxybenzoyl-CoA reductase subunit gamma</fullName>
        <ecNumber evidence="7">1.3.7.9</ecNumber>
    </submittedName>
</protein>
<dbReference type="GO" id="GO:0016491">
    <property type="term" value="F:oxidoreductase activity"/>
    <property type="evidence" value="ECO:0007669"/>
    <property type="project" value="UniProtKB-KW"/>
</dbReference>
<evidence type="ECO:0000256" key="1">
    <source>
        <dbReference type="ARBA" id="ARBA00022714"/>
    </source>
</evidence>
<dbReference type="GO" id="GO:0046872">
    <property type="term" value="F:metal ion binding"/>
    <property type="evidence" value="ECO:0007669"/>
    <property type="project" value="UniProtKB-KW"/>
</dbReference>
<accession>A0A1S1V7S1</accession>
<feature type="domain" description="2Fe-2S ferredoxin-type" evidence="6">
    <location>
        <begin position="1"/>
        <end position="76"/>
    </location>
</feature>
<keyword evidence="1" id="KW-0001">2Fe-2S</keyword>
<name>A0A1S1V7S1_9FIRM</name>
<dbReference type="EC" id="1.3.7.9" evidence="7"/>
<dbReference type="Proteomes" id="UP000180254">
    <property type="component" value="Unassembled WGS sequence"/>
</dbReference>
<keyword evidence="5" id="KW-0411">Iron-sulfur</keyword>
<dbReference type="Pfam" id="PF01799">
    <property type="entry name" value="Fer2_2"/>
    <property type="match status" value="1"/>
</dbReference>
<dbReference type="InterPro" id="IPR002888">
    <property type="entry name" value="2Fe-2S-bd"/>
</dbReference>
<evidence type="ECO:0000256" key="5">
    <source>
        <dbReference type="ARBA" id="ARBA00023014"/>
    </source>
</evidence>
<keyword evidence="4" id="KW-0408">Iron</keyword>
<dbReference type="CDD" id="cd00207">
    <property type="entry name" value="fer2"/>
    <property type="match status" value="1"/>
</dbReference>
<dbReference type="PANTHER" id="PTHR44379:SF8">
    <property type="entry name" value="XANTHINE DEHYDROGENASE IRON-SULFUR-BINDING SUBUNIT XDHC-RELATED"/>
    <property type="match status" value="1"/>
</dbReference>
<evidence type="ECO:0000256" key="2">
    <source>
        <dbReference type="ARBA" id="ARBA00022723"/>
    </source>
</evidence>
<evidence type="ECO:0000256" key="3">
    <source>
        <dbReference type="ARBA" id="ARBA00023002"/>
    </source>
</evidence>
<dbReference type="InterPro" id="IPR006058">
    <property type="entry name" value="2Fe2S_fd_BS"/>
</dbReference>
<organism evidence="7 8">
    <name type="scientific">Andreesenia angusta</name>
    <dbReference type="NCBI Taxonomy" id="39480"/>
    <lineage>
        <taxon>Bacteria</taxon>
        <taxon>Bacillati</taxon>
        <taxon>Bacillota</taxon>
        <taxon>Tissierellia</taxon>
        <taxon>Tissierellales</taxon>
        <taxon>Gottschalkiaceae</taxon>
        <taxon>Andreesenia</taxon>
    </lineage>
</organism>
<dbReference type="AlphaFoldDB" id="A0A1S1V7S1"/>
<dbReference type="SUPFAM" id="SSF47741">
    <property type="entry name" value="CO dehydrogenase ISP C-domain like"/>
    <property type="match status" value="1"/>
</dbReference>
<keyword evidence="8" id="KW-1185">Reference proteome</keyword>
<dbReference type="EMBL" id="MKIE01000003">
    <property type="protein sequence ID" value="OHW62465.1"/>
    <property type="molecule type" value="Genomic_DNA"/>
</dbReference>